<dbReference type="Pfam" id="PF01739">
    <property type="entry name" value="CheR"/>
    <property type="match status" value="1"/>
</dbReference>
<proteinExistence type="predicted"/>
<name>A0A7G9Y1P3_9EURY</name>
<evidence type="ECO:0000256" key="5">
    <source>
        <dbReference type="ARBA" id="ARBA00022691"/>
    </source>
</evidence>
<dbReference type="EC" id="2.1.1.80" evidence="2"/>
<evidence type="ECO:0000256" key="3">
    <source>
        <dbReference type="ARBA" id="ARBA00022603"/>
    </source>
</evidence>
<dbReference type="GO" id="GO:0008983">
    <property type="term" value="F:protein-glutamate O-methyltransferase activity"/>
    <property type="evidence" value="ECO:0007669"/>
    <property type="project" value="UniProtKB-EC"/>
</dbReference>
<dbReference type="PROSITE" id="PS50123">
    <property type="entry name" value="CHER"/>
    <property type="match status" value="1"/>
</dbReference>
<keyword evidence="3 7" id="KW-0489">Methyltransferase</keyword>
<dbReference type="InterPro" id="IPR036804">
    <property type="entry name" value="CheR_N_sf"/>
</dbReference>
<dbReference type="SMART" id="SM00138">
    <property type="entry name" value="MeTrc"/>
    <property type="match status" value="1"/>
</dbReference>
<gene>
    <name evidence="7" type="primary">cheR</name>
    <name evidence="8" type="ORF">FFEDGKNF_00004</name>
    <name evidence="7" type="ORF">KDKFLLFN_00003</name>
</gene>
<dbReference type="EMBL" id="MT630686">
    <property type="protein sequence ID" value="QNO41927.1"/>
    <property type="molecule type" value="Genomic_DNA"/>
</dbReference>
<dbReference type="AlphaFoldDB" id="A0A7G9Y1P3"/>
<keyword evidence="4 7" id="KW-0808">Transferase</keyword>
<dbReference type="Gene3D" id="1.10.155.10">
    <property type="entry name" value="Chemotaxis receptor methyltransferase CheR, N-terminal domain"/>
    <property type="match status" value="1"/>
</dbReference>
<evidence type="ECO:0000256" key="1">
    <source>
        <dbReference type="ARBA" id="ARBA00001541"/>
    </source>
</evidence>
<evidence type="ECO:0000256" key="4">
    <source>
        <dbReference type="ARBA" id="ARBA00022679"/>
    </source>
</evidence>
<evidence type="ECO:0000313" key="8">
    <source>
        <dbReference type="EMBL" id="QNO49049.1"/>
    </source>
</evidence>
<dbReference type="Gene3D" id="3.40.50.150">
    <property type="entry name" value="Vaccinia Virus protein VP39"/>
    <property type="match status" value="1"/>
</dbReference>
<accession>A0A7G9Y1P3</accession>
<evidence type="ECO:0000256" key="2">
    <source>
        <dbReference type="ARBA" id="ARBA00012534"/>
    </source>
</evidence>
<dbReference type="GO" id="GO:0032259">
    <property type="term" value="P:methylation"/>
    <property type="evidence" value="ECO:0007669"/>
    <property type="project" value="UniProtKB-KW"/>
</dbReference>
<protein>
    <recommendedName>
        <fullName evidence="2">protein-glutamate O-methyltransferase</fullName>
        <ecNumber evidence="2">2.1.1.80</ecNumber>
    </recommendedName>
</protein>
<dbReference type="PRINTS" id="PR00996">
    <property type="entry name" value="CHERMTFRASE"/>
</dbReference>
<dbReference type="EMBL" id="MT631370">
    <property type="protein sequence ID" value="QNO49049.1"/>
    <property type="molecule type" value="Genomic_DNA"/>
</dbReference>
<dbReference type="PANTHER" id="PTHR24422:SF10">
    <property type="entry name" value="CHEMOTAXIS PROTEIN METHYLTRANSFERASE 2"/>
    <property type="match status" value="1"/>
</dbReference>
<comment type="catalytic activity">
    <reaction evidence="1">
        <text>L-glutamyl-[protein] + S-adenosyl-L-methionine = [protein]-L-glutamate 5-O-methyl ester + S-adenosyl-L-homocysteine</text>
        <dbReference type="Rhea" id="RHEA:24452"/>
        <dbReference type="Rhea" id="RHEA-COMP:10208"/>
        <dbReference type="Rhea" id="RHEA-COMP:10311"/>
        <dbReference type="ChEBI" id="CHEBI:29973"/>
        <dbReference type="ChEBI" id="CHEBI:57856"/>
        <dbReference type="ChEBI" id="CHEBI:59789"/>
        <dbReference type="ChEBI" id="CHEBI:82795"/>
        <dbReference type="EC" id="2.1.1.80"/>
    </reaction>
</comment>
<dbReference type="SUPFAM" id="SSF47757">
    <property type="entry name" value="Chemotaxis receptor methyltransferase CheR, N-terminal domain"/>
    <property type="match status" value="1"/>
</dbReference>
<keyword evidence="5" id="KW-0949">S-adenosyl-L-methionine</keyword>
<feature type="domain" description="CheR-type methyltransferase" evidence="6">
    <location>
        <begin position="1"/>
        <end position="253"/>
    </location>
</feature>
<dbReference type="PANTHER" id="PTHR24422">
    <property type="entry name" value="CHEMOTAXIS PROTEIN METHYLTRANSFERASE"/>
    <property type="match status" value="1"/>
</dbReference>
<dbReference type="InterPro" id="IPR022642">
    <property type="entry name" value="CheR_C"/>
</dbReference>
<dbReference type="InterPro" id="IPR029063">
    <property type="entry name" value="SAM-dependent_MTases_sf"/>
</dbReference>
<dbReference type="SUPFAM" id="SSF53335">
    <property type="entry name" value="S-adenosyl-L-methionine-dependent methyltransferases"/>
    <property type="match status" value="1"/>
</dbReference>
<evidence type="ECO:0000259" key="6">
    <source>
        <dbReference type="PROSITE" id="PS50123"/>
    </source>
</evidence>
<reference evidence="7" key="1">
    <citation type="submission" date="2020-06" db="EMBL/GenBank/DDBJ databases">
        <title>Unique genomic features of the anaerobic methanotrophic archaea.</title>
        <authorList>
            <person name="Chadwick G.L."/>
            <person name="Skennerton C.T."/>
            <person name="Laso-Perez R."/>
            <person name="Leu A.O."/>
            <person name="Speth D.R."/>
            <person name="Yu H."/>
            <person name="Morgan-Lang C."/>
            <person name="Hatzenpichler R."/>
            <person name="Goudeau D."/>
            <person name="Malmstrom R."/>
            <person name="Brazelton W.J."/>
            <person name="Woyke T."/>
            <person name="Hallam S.J."/>
            <person name="Tyson G.W."/>
            <person name="Wegener G."/>
            <person name="Boetius A."/>
            <person name="Orphan V."/>
        </authorList>
    </citation>
    <scope>NUCLEOTIDE SEQUENCE</scope>
</reference>
<sequence>MHEFEEMKKKISKDKNFSCAQYKDPYLKRRFAIRMRATATKSYRMYMELLDTNPEEYPILLNVLTVNVTEFFRDTSVFEEVKRVLGIAIKAKQEAHRNSMRIWSAGCSNGSEAYTIAMLSDHILGTETNSFKVSIYATDIDDGSLKRGRDGIYKPDLLKGVKKPYLQKYFNEVEGDYQVTNATKNMVTFKRNDLINERPLPMMDMIFCRNVVIYFSRELQEKLFMNFYRSLNDGGYFVMGKTETLVGEARDKFIPVNNKERIYQKLVK</sequence>
<organism evidence="7">
    <name type="scientific">Candidatus Methanogaster sp. ANME-2c ERB4</name>
    <dbReference type="NCBI Taxonomy" id="2759911"/>
    <lineage>
        <taxon>Archaea</taxon>
        <taxon>Methanobacteriati</taxon>
        <taxon>Methanobacteriota</taxon>
        <taxon>Stenosarchaea group</taxon>
        <taxon>Methanomicrobia</taxon>
        <taxon>Methanosarcinales</taxon>
        <taxon>ANME-2 cluster</taxon>
        <taxon>Candidatus Methanogasteraceae</taxon>
        <taxon>Candidatus Methanogaster</taxon>
    </lineage>
</organism>
<dbReference type="InterPro" id="IPR000780">
    <property type="entry name" value="CheR_MeTrfase"/>
</dbReference>
<dbReference type="InterPro" id="IPR022641">
    <property type="entry name" value="CheR_N"/>
</dbReference>
<dbReference type="InterPro" id="IPR050903">
    <property type="entry name" value="Bact_Chemotaxis_MeTrfase"/>
</dbReference>
<evidence type="ECO:0000313" key="7">
    <source>
        <dbReference type="EMBL" id="QNO41927.1"/>
    </source>
</evidence>
<dbReference type="Pfam" id="PF03705">
    <property type="entry name" value="CheR_N"/>
    <property type="match status" value="1"/>
</dbReference>